<keyword evidence="11" id="KW-1133">Transmembrane helix</keyword>
<evidence type="ECO:0000313" key="15">
    <source>
        <dbReference type="EMBL" id="CAA75175.1"/>
    </source>
</evidence>
<gene>
    <name evidence="15" type="primary">SRCRM2</name>
</gene>
<comment type="subcellular location">
    <subcellularLocation>
        <location evidence="1">Secreted</location>
    </subcellularLocation>
</comment>
<feature type="domain" description="SRCR" evidence="13">
    <location>
        <begin position="1261"/>
        <end position="1361"/>
    </location>
</feature>
<accession>O96943</accession>
<comment type="caution">
    <text evidence="8">Lacks conserved residue(s) required for the propagation of feature annotation.</text>
</comment>
<dbReference type="PROSITE" id="PS50923">
    <property type="entry name" value="SUSHI"/>
    <property type="match status" value="5"/>
</dbReference>
<feature type="disulfide bond" evidence="8">
    <location>
        <begin position="1286"/>
        <end position="1350"/>
    </location>
</feature>
<feature type="disulfide bond" evidence="8">
    <location>
        <begin position="1440"/>
        <end position="1450"/>
    </location>
</feature>
<dbReference type="SUPFAM" id="SSF56487">
    <property type="entry name" value="SRCR-like"/>
    <property type="match status" value="14"/>
</dbReference>
<keyword evidence="7" id="KW-0325">Glycoprotein</keyword>
<dbReference type="PIR" id="T18524">
    <property type="entry name" value="T18524"/>
</dbReference>
<feature type="domain" description="SRCR" evidence="13">
    <location>
        <begin position="1042"/>
        <end position="1142"/>
    </location>
</feature>
<keyword evidence="3 12" id="KW-0732">Signal</keyword>
<feature type="domain" description="SRCR" evidence="13">
    <location>
        <begin position="936"/>
        <end position="1036"/>
    </location>
</feature>
<evidence type="ECO:0000256" key="7">
    <source>
        <dbReference type="ARBA" id="ARBA00023180"/>
    </source>
</evidence>
<feature type="region of interest" description="Disordered" evidence="10">
    <location>
        <begin position="2009"/>
        <end position="2043"/>
    </location>
</feature>
<feature type="domain" description="Sushi" evidence="14">
    <location>
        <begin position="1646"/>
        <end position="1704"/>
    </location>
</feature>
<dbReference type="FunFam" id="3.10.250.10:FF:000005">
    <property type="entry name" value="Neurotrypsin isoform A"/>
    <property type="match status" value="1"/>
</dbReference>
<dbReference type="Pfam" id="PF00530">
    <property type="entry name" value="SRCR"/>
    <property type="match status" value="14"/>
</dbReference>
<feature type="domain" description="SRCR" evidence="13">
    <location>
        <begin position="1370"/>
        <end position="1471"/>
    </location>
</feature>
<dbReference type="PRINTS" id="PR00258">
    <property type="entry name" value="SPERACTRCPTR"/>
</dbReference>
<feature type="disulfide bond" evidence="8">
    <location>
        <begin position="208"/>
        <end position="218"/>
    </location>
</feature>
<feature type="disulfide bond" evidence="8">
    <location>
        <begin position="852"/>
        <end position="916"/>
    </location>
</feature>
<feature type="disulfide bond" evidence="8">
    <location>
        <begin position="164"/>
        <end position="228"/>
    </location>
</feature>
<feature type="disulfide bond" evidence="8">
    <location>
        <begin position="449"/>
        <end position="459"/>
    </location>
</feature>
<feature type="disulfide bond" evidence="8">
    <location>
        <begin position="177"/>
        <end position="238"/>
    </location>
</feature>
<feature type="disulfide bond" evidence="8">
    <location>
        <begin position="961"/>
        <end position="1025"/>
    </location>
</feature>
<dbReference type="SMART" id="SM00202">
    <property type="entry name" value="SR"/>
    <property type="match status" value="14"/>
</dbReference>
<dbReference type="FunFam" id="3.10.250.10:FF:000007">
    <property type="entry name" value="Soluble scavenger receptor cysteine-rich domain-containing protein SSC5D"/>
    <property type="match status" value="2"/>
</dbReference>
<evidence type="ECO:0000259" key="13">
    <source>
        <dbReference type="PROSITE" id="PS50287"/>
    </source>
</evidence>
<feature type="transmembrane region" description="Helical" evidence="11">
    <location>
        <begin position="1968"/>
        <end position="1991"/>
    </location>
</feature>
<dbReference type="FunFam" id="3.10.250.10:FF:000009">
    <property type="entry name" value="WC1"/>
    <property type="match status" value="1"/>
</dbReference>
<feature type="disulfide bond" evidence="9">
    <location>
        <begin position="1918"/>
        <end position="1945"/>
    </location>
</feature>
<evidence type="ECO:0000256" key="6">
    <source>
        <dbReference type="ARBA" id="ARBA00023170"/>
    </source>
</evidence>
<feature type="domain" description="SRCR" evidence="13">
    <location>
        <begin position="488"/>
        <end position="590"/>
    </location>
</feature>
<dbReference type="Gene3D" id="2.10.70.10">
    <property type="entry name" value="Complement Module, domain 1"/>
    <property type="match status" value="6"/>
</dbReference>
<keyword evidence="9" id="KW-0768">Sushi</keyword>
<feature type="disulfide bond" evidence="8">
    <location>
        <begin position="1080"/>
        <end position="1141"/>
    </location>
</feature>
<evidence type="ECO:0000256" key="10">
    <source>
        <dbReference type="SAM" id="MobiDB-lite"/>
    </source>
</evidence>
<organism evidence="15">
    <name type="scientific">Geodia cydonium</name>
    <name type="common">Sponge</name>
    <dbReference type="NCBI Taxonomy" id="6047"/>
    <lineage>
        <taxon>Eukaryota</taxon>
        <taxon>Metazoa</taxon>
        <taxon>Porifera</taxon>
        <taxon>Demospongiae</taxon>
        <taxon>Heteroscleromorpha</taxon>
        <taxon>Tetractinellida</taxon>
        <taxon>Astrophorina</taxon>
        <taxon>Geodiidae</taxon>
        <taxon>Geodia</taxon>
    </lineage>
</organism>
<protein>
    <submittedName>
        <fullName evidence="15">SRCR domain, membrane form 2</fullName>
    </submittedName>
</protein>
<dbReference type="PROSITE" id="PS50287">
    <property type="entry name" value="SRCR_2"/>
    <property type="match status" value="14"/>
</dbReference>
<feature type="signal peptide" evidence="12">
    <location>
        <begin position="1"/>
        <end position="19"/>
    </location>
</feature>
<dbReference type="InterPro" id="IPR000436">
    <property type="entry name" value="Sushi_SCR_CCP_dom"/>
</dbReference>
<feature type="domain" description="SRCR" evidence="13">
    <location>
        <begin position="24"/>
        <end position="133"/>
    </location>
</feature>
<evidence type="ECO:0000256" key="9">
    <source>
        <dbReference type="PROSITE-ProRule" id="PRU00302"/>
    </source>
</evidence>
<evidence type="ECO:0000259" key="14">
    <source>
        <dbReference type="PROSITE" id="PS50923"/>
    </source>
</evidence>
<dbReference type="SMART" id="SM00032">
    <property type="entry name" value="CCP"/>
    <property type="match status" value="6"/>
</dbReference>
<dbReference type="InterPro" id="IPR001190">
    <property type="entry name" value="SRCR"/>
</dbReference>
<feature type="domain" description="Sushi" evidence="14">
    <location>
        <begin position="1705"/>
        <end position="1767"/>
    </location>
</feature>
<dbReference type="Pfam" id="PF00084">
    <property type="entry name" value="Sushi"/>
    <property type="match status" value="6"/>
</dbReference>
<feature type="domain" description="SRCR" evidence="13">
    <location>
        <begin position="824"/>
        <end position="927"/>
    </location>
</feature>
<feature type="disulfide bond" evidence="8">
    <location>
        <begin position="559"/>
        <end position="569"/>
    </location>
</feature>
<dbReference type="PANTHER" id="PTHR19331:SF465">
    <property type="entry name" value="EGG PEPTIDE SPERACT RECEPTOR"/>
    <property type="match status" value="1"/>
</dbReference>
<dbReference type="EMBL" id="Y14953">
    <property type="protein sequence ID" value="CAA75175.1"/>
    <property type="molecule type" value="mRNA"/>
</dbReference>
<keyword evidence="2" id="KW-0964">Secreted</keyword>
<feature type="domain" description="SRCR" evidence="13">
    <location>
        <begin position="1153"/>
        <end position="1255"/>
    </location>
</feature>
<feature type="domain" description="SRCR" evidence="13">
    <location>
        <begin position="138"/>
        <end position="239"/>
    </location>
</feature>
<feature type="disulfide bond" evidence="9">
    <location>
        <begin position="1738"/>
        <end position="1765"/>
    </location>
</feature>
<feature type="disulfide bond" evidence="8">
    <location>
        <begin position="418"/>
        <end position="479"/>
    </location>
</feature>
<dbReference type="Gene3D" id="3.10.250.10">
    <property type="entry name" value="SRCR-like domain"/>
    <property type="match status" value="14"/>
</dbReference>
<feature type="domain" description="Sushi" evidence="14">
    <location>
        <begin position="1581"/>
        <end position="1643"/>
    </location>
</feature>
<evidence type="ECO:0000256" key="5">
    <source>
        <dbReference type="ARBA" id="ARBA00023157"/>
    </source>
</evidence>
<feature type="compositionally biased region" description="Acidic residues" evidence="10">
    <location>
        <begin position="2034"/>
        <end position="2043"/>
    </location>
</feature>
<feature type="disulfide bond" evidence="8">
    <location>
        <begin position="781"/>
        <end position="791"/>
    </location>
</feature>
<dbReference type="FunFam" id="3.10.250.10:FF:000011">
    <property type="entry name" value="Scavenger receptor class A member 5"/>
    <property type="match status" value="4"/>
</dbReference>
<dbReference type="PANTHER" id="PTHR19331">
    <property type="entry name" value="SCAVENGER RECEPTOR DOMAIN-CONTAINING"/>
    <property type="match status" value="1"/>
</dbReference>
<feature type="disulfide bond" evidence="8">
    <location>
        <begin position="667"/>
        <end position="677"/>
    </location>
</feature>
<dbReference type="InterPro" id="IPR035976">
    <property type="entry name" value="Sushi/SCR/CCP_sf"/>
</dbReference>
<feature type="region of interest" description="Disordered" evidence="10">
    <location>
        <begin position="1940"/>
        <end position="1959"/>
    </location>
</feature>
<dbReference type="CDD" id="cd00033">
    <property type="entry name" value="CCP"/>
    <property type="match status" value="6"/>
</dbReference>
<feature type="domain" description="Sushi" evidence="14">
    <location>
        <begin position="1890"/>
        <end position="1947"/>
    </location>
</feature>
<feature type="disulfide bond" evidence="8">
    <location>
        <begin position="1111"/>
        <end position="1121"/>
    </location>
</feature>
<keyword evidence="5 8" id="KW-1015">Disulfide bond</keyword>
<dbReference type="FunFam" id="3.10.250.10:FF:000006">
    <property type="entry name" value="neurotrypsin isoform X2"/>
    <property type="match status" value="5"/>
</dbReference>
<name>O96943_GEOCY</name>
<feature type="domain" description="SRCR" evidence="13">
    <location>
        <begin position="598"/>
        <end position="702"/>
    </location>
</feature>
<dbReference type="PROSITE" id="PS00420">
    <property type="entry name" value="SRCR_1"/>
    <property type="match status" value="9"/>
</dbReference>
<keyword evidence="4" id="KW-0677">Repeat</keyword>
<feature type="domain" description="SRCR" evidence="13">
    <location>
        <begin position="251"/>
        <end position="361"/>
    </location>
</feature>
<feature type="disulfide bond" evidence="8">
    <location>
        <begin position="330"/>
        <end position="340"/>
    </location>
</feature>
<evidence type="ECO:0000256" key="3">
    <source>
        <dbReference type="ARBA" id="ARBA00022729"/>
    </source>
</evidence>
<feature type="disulfide bond" evidence="8">
    <location>
        <begin position="1516"/>
        <end position="1577"/>
    </location>
</feature>
<feature type="domain" description="SRCR" evidence="13">
    <location>
        <begin position="1477"/>
        <end position="1578"/>
    </location>
</feature>
<evidence type="ECO:0000256" key="2">
    <source>
        <dbReference type="ARBA" id="ARBA00022525"/>
    </source>
</evidence>
<feature type="disulfide bond" evidence="8">
    <location>
        <begin position="1503"/>
        <end position="1567"/>
    </location>
</feature>
<dbReference type="GO" id="GO:0016020">
    <property type="term" value="C:membrane"/>
    <property type="evidence" value="ECO:0007669"/>
    <property type="project" value="InterPro"/>
</dbReference>
<evidence type="ECO:0000256" key="1">
    <source>
        <dbReference type="ARBA" id="ARBA00004613"/>
    </source>
</evidence>
<keyword evidence="6" id="KW-0675">Receptor</keyword>
<reference evidence="15" key="1">
    <citation type="journal article" date="1998" name="J. Cell Sci.">
        <title>The putative sponge aggregation receptor: Isolation and characterisation of a molecule composed of scavenger receptor cysteine-rich domains and short consensus repeats.</title>
        <authorList>
            <person name="Blumbach B."/>
            <person name="Pancer Z."/>
            <person name="Diehl-Seifert B."/>
            <person name="Steffen R."/>
            <person name="Muenkner J."/>
            <person name="Mueller I."/>
            <person name="Mueller W.E.G."/>
        </authorList>
    </citation>
    <scope>NUCLEOTIDE SEQUENCE</scope>
</reference>
<feature type="disulfide bond" evidence="8">
    <location>
        <begin position="974"/>
        <end position="1035"/>
    </location>
</feature>
<feature type="disulfide bond" evidence="8">
    <location>
        <begin position="1547"/>
        <end position="1557"/>
    </location>
</feature>
<dbReference type="GO" id="GO:0005576">
    <property type="term" value="C:extracellular region"/>
    <property type="evidence" value="ECO:0007669"/>
    <property type="project" value="UniProtKB-SubCell"/>
</dbReference>
<dbReference type="FunFam" id="3.10.250.10:FF:000001">
    <property type="entry name" value="Lysyl oxidase 4 isoform X1"/>
    <property type="match status" value="1"/>
</dbReference>
<dbReference type="InterPro" id="IPR036772">
    <property type="entry name" value="SRCR-like_dom_sf"/>
</dbReference>
<feature type="disulfide bond" evidence="8">
    <location>
        <begin position="1299"/>
        <end position="1360"/>
    </location>
</feature>
<feature type="domain" description="SRCR" evidence="13">
    <location>
        <begin position="711"/>
        <end position="812"/>
    </location>
</feature>
<evidence type="ECO:0000256" key="11">
    <source>
        <dbReference type="SAM" id="Phobius"/>
    </source>
</evidence>
<feature type="disulfide bond" evidence="8">
    <location>
        <begin position="100"/>
        <end position="110"/>
    </location>
</feature>
<feature type="chain" id="PRO_5004160838" evidence="12">
    <location>
        <begin position="20"/>
        <end position="2043"/>
    </location>
</feature>
<keyword evidence="11" id="KW-0812">Transmembrane</keyword>
<dbReference type="SUPFAM" id="SSF57535">
    <property type="entry name" value="Complement control module/SCR domain"/>
    <property type="match status" value="6"/>
</dbReference>
<evidence type="ECO:0000256" key="12">
    <source>
        <dbReference type="SAM" id="SignalP"/>
    </source>
</evidence>
<feature type="disulfide bond" evidence="8">
    <location>
        <begin position="1330"/>
        <end position="1340"/>
    </location>
</feature>
<evidence type="ECO:0000256" key="8">
    <source>
        <dbReference type="PROSITE-ProRule" id="PRU00196"/>
    </source>
</evidence>
<feature type="disulfide bond" evidence="8">
    <location>
        <begin position="1005"/>
        <end position="1015"/>
    </location>
</feature>
<feature type="domain" description="SRCR" evidence="13">
    <location>
        <begin position="372"/>
        <end position="480"/>
    </location>
</feature>
<feature type="domain" description="Sushi" evidence="14">
    <location>
        <begin position="1824"/>
        <end position="1888"/>
    </location>
</feature>
<feature type="disulfide bond" evidence="8">
    <location>
        <begin position="1067"/>
        <end position="1131"/>
    </location>
</feature>
<feature type="disulfide bond" evidence="8">
    <location>
        <begin position="405"/>
        <end position="469"/>
    </location>
</feature>
<evidence type="ECO:0000256" key="4">
    <source>
        <dbReference type="ARBA" id="ARBA00022737"/>
    </source>
</evidence>
<proteinExistence type="evidence at transcript level"/>
<feature type="disulfide bond" evidence="8">
    <location>
        <begin position="865"/>
        <end position="926"/>
    </location>
</feature>
<keyword evidence="11" id="KW-0472">Membrane</keyword>
<feature type="disulfide bond" evidence="8">
    <location>
        <begin position="896"/>
        <end position="906"/>
    </location>
</feature>
<feature type="disulfide bond" evidence="8">
    <location>
        <begin position="1224"/>
        <end position="1234"/>
    </location>
</feature>
<sequence length="2043" mass="220897">MRGGFAVILLVVWISLASAQDIFVRLTNTVTQGPGSQYEGRVEIYHNGQWGTICSVGFDWEDAHVICVMAGFGTAVRPVTDGFYGPASSSLPILLENVGCNGNEGTLLNCSNVAWHSVGSECSHQNNSGVVCTDDSAVRLVEGGDMPNRGRVEVYHADEWGSICDDYFGFGEAVVICHELGFPSAEDSHGGGTFPQGDGLIWMDNLQCTGHESSIAECTFPGWGEHNCQHREDAGVTCTPATHDPFTYIPIRLNNGTTSSNATHGLQYGRVEVFINNTWGTVCDDGWGIEDATIACRQLGFYGALLASSRSEYAQVAPSSVPIYWDEVLCHGDEVALSECHHRTTGVHDCSHYEDAGVFCTTNDIQPAAPKVRLVRNNNGSVDEDGHVFEGRVEVNFYGVWGTICDDYWSLADGDVICKMLGFTYADEVGYSGAFGIGTGPIWMDDVQCDGTETRIDHCDFPGWGVHNCYHFEDASVVCSYRQPGSDVRLVGGSSSMEGRVEVLHNGVWGTVCDDSWGAEDAQVICHQLGFYGTATAVRGTQFGFASSSQPIWLDDVGCTGSEMYLSDCSSSGFGNHNCYHYEDAGVVCQGTSFAIPVRLSNGTRPNEGTVEIFYQNRWGTICDIFWTLYDANVVCRQLGYDGAYNATHSSYYGDSGLTTVTAYTDCFGQESQLANCTGFRYPPYIPSWYCGDNTVAGVMCIGTEDGPAPIRLVGGSEASEGRVEILVQGQWGTICDDIWDQADAEVVCRQLGYLSEGATALQFAHFGEGSGPIVLDDVNCTGLELYVTDCPSSGFYIHNCAHSEDAGVRCNARGPQTQYTYPIRLVRNGTVITQNEGTVEILHNGTWSAVCDDYWGYTEAVVACHMLGFATAVRAYTRSFHGAVDGDTFLDNVRCAGTEREIFDCYHSSYISRNCDRTQQAGVACTNYTASEYPIRLVGGSGPHEGRVEIYYQGVWGTVCDDSWGQPDADVVCRQLGYANASRATVRAEFGRGTGEIWLDNVACTGFENSLDECRSNGWGDHNCGHREDAGAVCQGELLPIRLRDGGSNLEGRVEVYFNKTWGTVCDDFWDLGDATVVCRQLGYPEAVRAEPFARFGSGEGPIWLDDVACVGTETSLFECSSSGLGQHNCQHFEDAGVECNDHITPSPVTDLRLAGGTNATEGRVEIFFNNTWGTICDDSWDIRDAEVVCRYLGFESAIEALSNGYFGAGDPDQPIWLDDVDCFGSETIITSCLTSALGEHNCAHYEDAGVRCYISHPLLRLVNGNTEGEGRVEVFHRGSWGTVCDDHWSEIDANIVCKELGFARAISASGFATFGEGSGTIWLDDVQCDGTEATIFNCPSSGWGNHNCLHSEDASAICTAIPVNPNPVQLIDGPSVHEGRLQIYYNNEWGTVCDDQWGYDEANVVCKSLGFPGADPDNSLLNSYGPGSGHIWLDDVDCRGDEFFIQDCNHADIGENNCGHYEDVGLRCLPNTLDVRLMNGGNTSAGRVEVNYNGEEWGTVCDDNWDIKDADVVCRMLDFKSAQSAPREAFFGDGLGVIWFDDFLCSGYEDSLLECSHAGVKVHNCRHSEDASVVCSMLTVCRDFSQEHGTFQISNRQFGRYTQDTGVVIACEDGYQPTEGAADVLCTEDGTWSPRTPACSVSCDPLQVPAHASLSSPDTIPGLTVSLVCDKGYTYDASSDGDFSVVCGLDGEWNSTLGTCKLVLCPAYSFNVTTNLRVSLTQGSGTTVGTTLSFSCPSDFHLAGDSVISCMDSGTWNGTVPHCSREPPTKCPTLTISDHVTASSSETTINTVVSFTCDNGYFLKGDKILECLSTGVWNGTAPTCSLPNSCPSLKLSDHVTASSTDTRINAVVTFTCDDDRYTLNGNKIIACQSTGVWNGTAPTCKEIPTCPELTPSSHVIPSTPDNSVGAEVSFQCEDGYTLQGEKKITCLPTQKWSANPPSCGSNPTSQPLSNNDNGSGTKVGPIVGGLIGGILVIVLIIVATAILFWKLSSRYSKPGYSNVRMRRADDRVQLFPDDPDADADEPLYSSEPPEDDSPLDL</sequence>